<dbReference type="InterPro" id="IPR038385">
    <property type="entry name" value="Sua5/YwlC_C"/>
</dbReference>
<evidence type="ECO:0000256" key="1">
    <source>
        <dbReference type="ARBA" id="ARBA00004496"/>
    </source>
</evidence>
<dbReference type="InterPro" id="IPR006070">
    <property type="entry name" value="Sua5-like_dom"/>
</dbReference>
<feature type="binding site" evidence="14">
    <location>
        <position position="230"/>
    </location>
    <ligand>
        <name>ATP</name>
        <dbReference type="ChEBI" id="CHEBI:30616"/>
    </ligand>
</feature>
<feature type="binding site" evidence="14">
    <location>
        <position position="59"/>
    </location>
    <ligand>
        <name>ATP</name>
        <dbReference type="ChEBI" id="CHEBI:30616"/>
    </ligand>
</feature>
<dbReference type="PIRSF" id="PIRSF004930">
    <property type="entry name" value="Tln_factor_SUA5"/>
    <property type="match status" value="1"/>
</dbReference>
<evidence type="ECO:0000313" key="16">
    <source>
        <dbReference type="EMBL" id="PJZ65100.1"/>
    </source>
</evidence>
<dbReference type="GO" id="GO:0003725">
    <property type="term" value="F:double-stranded RNA binding"/>
    <property type="evidence" value="ECO:0007669"/>
    <property type="project" value="UniProtKB-UniRule"/>
</dbReference>
<dbReference type="Pfam" id="PF03481">
    <property type="entry name" value="Sua5_C"/>
    <property type="match status" value="1"/>
</dbReference>
<evidence type="ECO:0000256" key="3">
    <source>
        <dbReference type="ARBA" id="ARBA00012584"/>
    </source>
</evidence>
<evidence type="ECO:0000256" key="8">
    <source>
        <dbReference type="ARBA" id="ARBA00022695"/>
    </source>
</evidence>
<dbReference type="GO" id="GO:0000049">
    <property type="term" value="F:tRNA binding"/>
    <property type="evidence" value="ECO:0007669"/>
    <property type="project" value="TreeGrafter"/>
</dbReference>
<dbReference type="RefSeq" id="WP_100759512.1">
    <property type="nucleotide sequence ID" value="NZ_NPDT01000006.1"/>
</dbReference>
<keyword evidence="5 13" id="KW-0963">Cytoplasm</keyword>
<keyword evidence="9 13" id="KW-0547">Nucleotide-binding</keyword>
<dbReference type="PROSITE" id="PS51163">
    <property type="entry name" value="YRDC"/>
    <property type="match status" value="1"/>
</dbReference>
<feature type="binding site" evidence="14">
    <location>
        <position position="175"/>
    </location>
    <ligand>
        <name>L-threonine</name>
        <dbReference type="ChEBI" id="CHEBI:57926"/>
    </ligand>
</feature>
<comment type="similarity">
    <text evidence="2 13">Belongs to the SUA5 family.</text>
</comment>
<feature type="binding site" evidence="14">
    <location>
        <position position="111"/>
    </location>
    <ligand>
        <name>ATP</name>
        <dbReference type="ChEBI" id="CHEBI:30616"/>
    </ligand>
</feature>
<feature type="binding site" evidence="14">
    <location>
        <position position="189"/>
    </location>
    <ligand>
        <name>ATP</name>
        <dbReference type="ChEBI" id="CHEBI:30616"/>
    </ligand>
</feature>
<keyword evidence="8 13" id="KW-0548">Nucleotidyltransferase</keyword>
<evidence type="ECO:0000256" key="2">
    <source>
        <dbReference type="ARBA" id="ARBA00007663"/>
    </source>
</evidence>
<feature type="binding site" evidence="14">
    <location>
        <position position="64"/>
    </location>
    <ligand>
        <name>L-threonine</name>
        <dbReference type="ChEBI" id="CHEBI:57926"/>
    </ligand>
</feature>
<feature type="binding site" evidence="14">
    <location>
        <position position="55"/>
    </location>
    <ligand>
        <name>ATP</name>
        <dbReference type="ChEBI" id="CHEBI:30616"/>
    </ligand>
</feature>
<sequence>MSKNKNTILTKDPSLAAKALEKGGIVLFPTETVYGIGADSRNFDSCLEIYKIKNRPADNPLIVHLADPNDIQKIAELPKNAEILLEKYMPGPLTLVLPKKDPTVFSAGLDTIAVRVPSHSLAREMIRLSGVPVSAPSANLSGRPSITRLEDAIHEFEGKVDVILEGQEPEIGLESTVIDLSGNSPKILRPGFLGPEELKEIFPGLSYTSYYPNEEEGIRPASPGMKYRHYAPDANVIFAEIGTLPKKDSAAIGIDLLEGWAFSLSVPDNLEYMKNLYSFFRDCDRMRIRTVYCFPPAEGQGKEALLNRIRKAQDR</sequence>
<protein>
    <recommendedName>
        <fullName evidence="4 13">Threonylcarbamoyl-AMP synthase</fullName>
        <shortName evidence="13">TC-AMP synthase</shortName>
        <ecNumber evidence="3 13">2.7.7.87</ecNumber>
    </recommendedName>
    <alternativeName>
        <fullName evidence="11 13">L-threonylcarbamoyladenylate synthase</fullName>
    </alternativeName>
</protein>
<keyword evidence="6 13" id="KW-0808">Transferase</keyword>
<proteinExistence type="inferred from homology"/>
<comment type="catalytic activity">
    <reaction evidence="12 13">
        <text>L-threonine + hydrogencarbonate + ATP = L-threonylcarbamoyladenylate + diphosphate + H2O</text>
        <dbReference type="Rhea" id="RHEA:36407"/>
        <dbReference type="ChEBI" id="CHEBI:15377"/>
        <dbReference type="ChEBI" id="CHEBI:17544"/>
        <dbReference type="ChEBI" id="CHEBI:30616"/>
        <dbReference type="ChEBI" id="CHEBI:33019"/>
        <dbReference type="ChEBI" id="CHEBI:57926"/>
        <dbReference type="ChEBI" id="CHEBI:73682"/>
        <dbReference type="EC" id="2.7.7.87"/>
    </reaction>
</comment>
<dbReference type="AlphaFoldDB" id="A0A2M9Z9L8"/>
<dbReference type="PANTHER" id="PTHR17490:SF16">
    <property type="entry name" value="THREONYLCARBAMOYL-AMP SYNTHASE"/>
    <property type="match status" value="1"/>
</dbReference>
<evidence type="ECO:0000313" key="17">
    <source>
        <dbReference type="Proteomes" id="UP000231912"/>
    </source>
</evidence>
<dbReference type="EC" id="2.7.7.87" evidence="3 13"/>
<feature type="binding site" evidence="14">
    <location>
        <position position="32"/>
    </location>
    <ligand>
        <name>L-threonine</name>
        <dbReference type="ChEBI" id="CHEBI:57926"/>
    </ligand>
</feature>
<dbReference type="PANTHER" id="PTHR17490">
    <property type="entry name" value="SUA5"/>
    <property type="match status" value="1"/>
</dbReference>
<evidence type="ECO:0000259" key="15">
    <source>
        <dbReference type="PROSITE" id="PS51163"/>
    </source>
</evidence>
<keyword evidence="10 13" id="KW-0067">ATP-binding</keyword>
<name>A0A2M9Z9L8_9LEPT</name>
<comment type="caution">
    <text evidence="16">The sequence shown here is derived from an EMBL/GenBank/DDBJ whole genome shotgun (WGS) entry which is preliminary data.</text>
</comment>
<gene>
    <name evidence="16" type="ORF">CH371_14325</name>
</gene>
<dbReference type="GO" id="GO:0006450">
    <property type="term" value="P:regulation of translational fidelity"/>
    <property type="evidence" value="ECO:0007669"/>
    <property type="project" value="TreeGrafter"/>
</dbReference>
<evidence type="ECO:0000256" key="9">
    <source>
        <dbReference type="ARBA" id="ARBA00022741"/>
    </source>
</evidence>
<dbReference type="GO" id="GO:0005524">
    <property type="term" value="F:ATP binding"/>
    <property type="evidence" value="ECO:0007669"/>
    <property type="project" value="UniProtKB-UniRule"/>
</dbReference>
<reference evidence="16 17" key="1">
    <citation type="submission" date="2017-07" db="EMBL/GenBank/DDBJ databases">
        <title>Leptospira spp. isolated from tropical soils.</title>
        <authorList>
            <person name="Thibeaux R."/>
            <person name="Iraola G."/>
            <person name="Ferres I."/>
            <person name="Bierque E."/>
            <person name="Girault D."/>
            <person name="Soupe-Gilbert M.-E."/>
            <person name="Picardeau M."/>
            <person name="Goarant C."/>
        </authorList>
    </citation>
    <scope>NUCLEOTIDE SEQUENCE [LARGE SCALE GENOMIC DNA]</scope>
    <source>
        <strain evidence="16 17">FH2-C-A2</strain>
    </source>
</reference>
<dbReference type="NCBIfam" id="TIGR00057">
    <property type="entry name" value="L-threonylcarbamoyladenylate synthase"/>
    <property type="match status" value="1"/>
</dbReference>
<evidence type="ECO:0000256" key="13">
    <source>
        <dbReference type="PIRNR" id="PIRNR004930"/>
    </source>
</evidence>
<comment type="function">
    <text evidence="13">Required for the formation of a threonylcarbamoyl group on adenosine at position 37 (t(6)A37) in tRNAs that read codons beginning with adenine.</text>
</comment>
<feature type="binding site" evidence="14">
    <location>
        <position position="115"/>
    </location>
    <ligand>
        <name>L-threonine</name>
        <dbReference type="ChEBI" id="CHEBI:57926"/>
    </ligand>
</feature>
<keyword evidence="7 13" id="KW-0819">tRNA processing</keyword>
<dbReference type="SUPFAM" id="SSF55821">
    <property type="entry name" value="YrdC/RibB"/>
    <property type="match status" value="1"/>
</dbReference>
<accession>A0A2M9Z9L8</accession>
<organism evidence="16 17">
    <name type="scientific">Leptospira wolffii</name>
    <dbReference type="NCBI Taxonomy" id="409998"/>
    <lineage>
        <taxon>Bacteria</taxon>
        <taxon>Pseudomonadati</taxon>
        <taxon>Spirochaetota</taxon>
        <taxon>Spirochaetia</taxon>
        <taxon>Leptospirales</taxon>
        <taxon>Leptospiraceae</taxon>
        <taxon>Leptospira</taxon>
    </lineage>
</organism>
<feature type="binding site" evidence="14">
    <location>
        <position position="137"/>
    </location>
    <ligand>
        <name>ATP</name>
        <dbReference type="ChEBI" id="CHEBI:30616"/>
    </ligand>
</feature>
<dbReference type="Gene3D" id="3.40.50.11030">
    <property type="entry name" value="Threonylcarbamoyl-AMP synthase, C-terminal domain"/>
    <property type="match status" value="1"/>
</dbReference>
<feature type="domain" description="YrdC-like" evidence="15">
    <location>
        <begin position="10"/>
        <end position="193"/>
    </location>
</feature>
<evidence type="ECO:0000256" key="4">
    <source>
        <dbReference type="ARBA" id="ARBA00015492"/>
    </source>
</evidence>
<dbReference type="InterPro" id="IPR005145">
    <property type="entry name" value="Sua5_C"/>
</dbReference>
<dbReference type="Gene3D" id="3.90.870.10">
    <property type="entry name" value="DHBP synthase"/>
    <property type="match status" value="1"/>
</dbReference>
<evidence type="ECO:0000256" key="10">
    <source>
        <dbReference type="ARBA" id="ARBA00022840"/>
    </source>
</evidence>
<dbReference type="Pfam" id="PF01300">
    <property type="entry name" value="Sua5_yciO_yrdC"/>
    <property type="match status" value="1"/>
</dbReference>
<dbReference type="InterPro" id="IPR017945">
    <property type="entry name" value="DHBP_synth_RibB-like_a/b_dom"/>
</dbReference>
<dbReference type="GO" id="GO:0005737">
    <property type="term" value="C:cytoplasm"/>
    <property type="evidence" value="ECO:0007669"/>
    <property type="project" value="UniProtKB-SubCell"/>
</dbReference>
<comment type="subcellular location">
    <subcellularLocation>
        <location evidence="1 13">Cytoplasm</location>
    </subcellularLocation>
</comment>
<evidence type="ECO:0000256" key="7">
    <source>
        <dbReference type="ARBA" id="ARBA00022694"/>
    </source>
</evidence>
<dbReference type="EMBL" id="NPDT01000006">
    <property type="protein sequence ID" value="PJZ65100.1"/>
    <property type="molecule type" value="Genomic_DNA"/>
</dbReference>
<evidence type="ECO:0000256" key="6">
    <source>
        <dbReference type="ARBA" id="ARBA00022679"/>
    </source>
</evidence>
<evidence type="ECO:0000256" key="14">
    <source>
        <dbReference type="PIRSR" id="PIRSR004930-1"/>
    </source>
</evidence>
<evidence type="ECO:0000256" key="5">
    <source>
        <dbReference type="ARBA" id="ARBA00022490"/>
    </source>
</evidence>
<feature type="binding site" evidence="14">
    <location>
        <position position="145"/>
    </location>
    <ligand>
        <name>ATP</name>
        <dbReference type="ChEBI" id="CHEBI:30616"/>
    </ligand>
</feature>
<dbReference type="Proteomes" id="UP000231912">
    <property type="component" value="Unassembled WGS sequence"/>
</dbReference>
<feature type="binding site" evidence="14">
    <location>
        <position position="135"/>
    </location>
    <ligand>
        <name>L-threonine</name>
        <dbReference type="ChEBI" id="CHEBI:57926"/>
    </ligand>
</feature>
<dbReference type="GO" id="GO:0061710">
    <property type="term" value="F:L-threonylcarbamoyladenylate synthase"/>
    <property type="evidence" value="ECO:0007669"/>
    <property type="project" value="UniProtKB-EC"/>
</dbReference>
<dbReference type="InterPro" id="IPR010923">
    <property type="entry name" value="T(6)A37_SUA5"/>
</dbReference>
<evidence type="ECO:0000256" key="11">
    <source>
        <dbReference type="ARBA" id="ARBA00029774"/>
    </source>
</evidence>
<dbReference type="InterPro" id="IPR050156">
    <property type="entry name" value="TC-AMP_synthase_SUA5"/>
</dbReference>
<dbReference type="GO" id="GO:0008033">
    <property type="term" value="P:tRNA processing"/>
    <property type="evidence" value="ECO:0007669"/>
    <property type="project" value="UniProtKB-KW"/>
</dbReference>
<evidence type="ECO:0000256" key="12">
    <source>
        <dbReference type="ARBA" id="ARBA00048366"/>
    </source>
</evidence>